<evidence type="ECO:0000256" key="3">
    <source>
        <dbReference type="PIRNR" id="PIRNR006221"/>
    </source>
</evidence>
<comment type="caution">
    <text evidence="4">The sequence shown here is derived from an EMBL/GenBank/DDBJ whole genome shotgun (WGS) entry which is preliminary data.</text>
</comment>
<dbReference type="OrthoDB" id="5772781at2759"/>
<sequence>MRSETLELPPNTTVHACERYGFSKWTVRNTLVEFEPDYTKQCADGEQGKMMLDGEFHSMTELYKTMPSFVQKPYCSGKLPEHTPERYFFLCDFIQMTNEGPDPIQPTSTLVELHQSSDGEVRVSHQYLPGKPSPGCQWNDTWQGFYIQLVKGALKMYRERNGNWKNLEQLVDRLITHVVPQLLGPLESDGRTVKPTLTHGDLWDGNIGTSAETGDIYIFDANAYYAHNEMEIAMWRARFNKVVSGQVYLGSYLKRTGKSEPAEQFEERSILYSIYMTLHESACHYGADFREECYENLNRLIDKYAPYANRKT</sequence>
<gene>
    <name evidence="4" type="ORF">M501DRAFT_1011535</name>
</gene>
<dbReference type="PANTHER" id="PTHR12149:SF8">
    <property type="entry name" value="PROTEIN-RIBULOSAMINE 3-KINASE"/>
    <property type="match status" value="1"/>
</dbReference>
<accession>A0A9P4SA58</accession>
<keyword evidence="3" id="KW-0418">Kinase</keyword>
<dbReference type="PIRSF" id="PIRSF006221">
    <property type="entry name" value="Ketosamine-3-kinase"/>
    <property type="match status" value="1"/>
</dbReference>
<dbReference type="InterPro" id="IPR016477">
    <property type="entry name" value="Fructo-/Ketosamine-3-kinase"/>
</dbReference>
<evidence type="ECO:0000256" key="2">
    <source>
        <dbReference type="ARBA" id="ARBA00048655"/>
    </source>
</evidence>
<organism evidence="4 5">
    <name type="scientific">Patellaria atrata CBS 101060</name>
    <dbReference type="NCBI Taxonomy" id="1346257"/>
    <lineage>
        <taxon>Eukaryota</taxon>
        <taxon>Fungi</taxon>
        <taxon>Dikarya</taxon>
        <taxon>Ascomycota</taxon>
        <taxon>Pezizomycotina</taxon>
        <taxon>Dothideomycetes</taxon>
        <taxon>Dothideomycetes incertae sedis</taxon>
        <taxon>Patellariales</taxon>
        <taxon>Patellariaceae</taxon>
        <taxon>Patellaria</taxon>
    </lineage>
</organism>
<name>A0A9P4SA58_9PEZI</name>
<evidence type="ECO:0000256" key="1">
    <source>
        <dbReference type="ARBA" id="ARBA00011961"/>
    </source>
</evidence>
<dbReference type="Gene3D" id="3.90.1200.10">
    <property type="match status" value="1"/>
</dbReference>
<dbReference type="GO" id="GO:0102193">
    <property type="term" value="F:protein-ribulosamine 3-kinase activity"/>
    <property type="evidence" value="ECO:0007669"/>
    <property type="project" value="UniProtKB-EC"/>
</dbReference>
<dbReference type="SUPFAM" id="SSF56112">
    <property type="entry name" value="Protein kinase-like (PK-like)"/>
    <property type="match status" value="1"/>
</dbReference>
<dbReference type="Proteomes" id="UP000799429">
    <property type="component" value="Unassembled WGS sequence"/>
</dbReference>
<dbReference type="Pfam" id="PF03881">
    <property type="entry name" value="Fructosamin_kin"/>
    <property type="match status" value="1"/>
</dbReference>
<comment type="catalytic activity">
    <reaction evidence="2">
        <text>N(6)-D-ribulosyl-L-lysyl-[protein] + ATP = N(6)-(3-O-phospho-D-ribulosyl)-L-lysyl-[protein] + ADP + H(+)</text>
        <dbReference type="Rhea" id="RHEA:48432"/>
        <dbReference type="Rhea" id="RHEA-COMP:12103"/>
        <dbReference type="Rhea" id="RHEA-COMP:12104"/>
        <dbReference type="ChEBI" id="CHEBI:15378"/>
        <dbReference type="ChEBI" id="CHEBI:30616"/>
        <dbReference type="ChEBI" id="CHEBI:90418"/>
        <dbReference type="ChEBI" id="CHEBI:90420"/>
        <dbReference type="ChEBI" id="CHEBI:456216"/>
        <dbReference type="EC" id="2.7.1.172"/>
    </reaction>
    <physiologicalReaction direction="left-to-right" evidence="2">
        <dbReference type="Rhea" id="RHEA:48433"/>
    </physiologicalReaction>
</comment>
<comment type="similarity">
    <text evidence="3">Belongs to the fructosamine kinase family.</text>
</comment>
<dbReference type="GO" id="GO:0016301">
    <property type="term" value="F:kinase activity"/>
    <property type="evidence" value="ECO:0007669"/>
    <property type="project" value="UniProtKB-UniRule"/>
</dbReference>
<keyword evidence="5" id="KW-1185">Reference proteome</keyword>
<keyword evidence="3" id="KW-0808">Transferase</keyword>
<dbReference type="EMBL" id="MU006096">
    <property type="protein sequence ID" value="KAF2838779.1"/>
    <property type="molecule type" value="Genomic_DNA"/>
</dbReference>
<evidence type="ECO:0000313" key="5">
    <source>
        <dbReference type="Proteomes" id="UP000799429"/>
    </source>
</evidence>
<dbReference type="EC" id="2.7.1.172" evidence="1"/>
<reference evidence="4" key="1">
    <citation type="journal article" date="2020" name="Stud. Mycol.">
        <title>101 Dothideomycetes genomes: a test case for predicting lifestyles and emergence of pathogens.</title>
        <authorList>
            <person name="Haridas S."/>
            <person name="Albert R."/>
            <person name="Binder M."/>
            <person name="Bloem J."/>
            <person name="Labutti K."/>
            <person name="Salamov A."/>
            <person name="Andreopoulos B."/>
            <person name="Baker S."/>
            <person name="Barry K."/>
            <person name="Bills G."/>
            <person name="Bluhm B."/>
            <person name="Cannon C."/>
            <person name="Castanera R."/>
            <person name="Culley D."/>
            <person name="Daum C."/>
            <person name="Ezra D."/>
            <person name="Gonzalez J."/>
            <person name="Henrissat B."/>
            <person name="Kuo A."/>
            <person name="Liang C."/>
            <person name="Lipzen A."/>
            <person name="Lutzoni F."/>
            <person name="Magnuson J."/>
            <person name="Mondo S."/>
            <person name="Nolan M."/>
            <person name="Ohm R."/>
            <person name="Pangilinan J."/>
            <person name="Park H.-J."/>
            <person name="Ramirez L."/>
            <person name="Alfaro M."/>
            <person name="Sun H."/>
            <person name="Tritt A."/>
            <person name="Yoshinaga Y."/>
            <person name="Zwiers L.-H."/>
            <person name="Turgeon B."/>
            <person name="Goodwin S."/>
            <person name="Spatafora J."/>
            <person name="Crous P."/>
            <person name="Grigoriev I."/>
        </authorList>
    </citation>
    <scope>NUCLEOTIDE SEQUENCE</scope>
    <source>
        <strain evidence="4">CBS 101060</strain>
    </source>
</reference>
<dbReference type="PANTHER" id="PTHR12149">
    <property type="entry name" value="FRUCTOSAMINE 3 KINASE-RELATED PROTEIN"/>
    <property type="match status" value="1"/>
</dbReference>
<evidence type="ECO:0000313" key="4">
    <source>
        <dbReference type="EMBL" id="KAF2838779.1"/>
    </source>
</evidence>
<dbReference type="InterPro" id="IPR011009">
    <property type="entry name" value="Kinase-like_dom_sf"/>
</dbReference>
<protein>
    <recommendedName>
        <fullName evidence="1">protein-ribulosamine 3-kinase</fullName>
        <ecNumber evidence="1">2.7.1.172</ecNumber>
    </recommendedName>
</protein>
<proteinExistence type="inferred from homology"/>
<dbReference type="AlphaFoldDB" id="A0A9P4SA58"/>